<dbReference type="EMBL" id="FOHB01000001">
    <property type="protein sequence ID" value="SER79873.1"/>
    <property type="molecule type" value="Genomic_DNA"/>
</dbReference>
<accession>A0A1H9S6A5</accession>
<keyword evidence="2" id="KW-1185">Reference proteome</keyword>
<reference evidence="2" key="1">
    <citation type="submission" date="2016-10" db="EMBL/GenBank/DDBJ databases">
        <authorList>
            <person name="Varghese N."/>
            <person name="Submissions S."/>
        </authorList>
    </citation>
    <scope>NUCLEOTIDE SEQUENCE [LARGE SCALE GENOMIC DNA]</scope>
    <source>
        <strain evidence="2">CGMCC 1.6963</strain>
    </source>
</reference>
<sequence length="70" mass="7611">MSIADDFQAMVDAQAAAIDARPVAETPQERRQRLADDFAAAIAPHFPQPVTNDTDPTEADILDSIAKEIF</sequence>
<dbReference type="STRING" id="587636.SAMN05216199_1255"/>
<proteinExistence type="predicted"/>
<dbReference type="AlphaFoldDB" id="A0A1H9S6A5"/>
<name>A0A1H9S6A5_9MICO</name>
<evidence type="ECO:0000313" key="2">
    <source>
        <dbReference type="Proteomes" id="UP000199019"/>
    </source>
</evidence>
<dbReference type="Proteomes" id="UP000199019">
    <property type="component" value="Unassembled WGS sequence"/>
</dbReference>
<protein>
    <submittedName>
        <fullName evidence="1">Uncharacterized protein</fullName>
    </submittedName>
</protein>
<dbReference type="RefSeq" id="WP_091756248.1">
    <property type="nucleotide sequence ID" value="NZ_FOHB01000001.1"/>
</dbReference>
<gene>
    <name evidence="1" type="ORF">SAMN05216199_1255</name>
</gene>
<organism evidence="1 2">
    <name type="scientific">Pedococcus cremeus</name>
    <dbReference type="NCBI Taxonomy" id="587636"/>
    <lineage>
        <taxon>Bacteria</taxon>
        <taxon>Bacillati</taxon>
        <taxon>Actinomycetota</taxon>
        <taxon>Actinomycetes</taxon>
        <taxon>Micrococcales</taxon>
        <taxon>Intrasporangiaceae</taxon>
        <taxon>Pedococcus</taxon>
    </lineage>
</organism>
<evidence type="ECO:0000313" key="1">
    <source>
        <dbReference type="EMBL" id="SER79873.1"/>
    </source>
</evidence>